<evidence type="ECO:0000313" key="1">
    <source>
        <dbReference type="EMBL" id="CAA6816767.1"/>
    </source>
</evidence>
<dbReference type="AlphaFoldDB" id="A0A6S6TEW4"/>
<proteinExistence type="predicted"/>
<dbReference type="EMBL" id="CACVAS010000096">
    <property type="protein sequence ID" value="CAA6816767.1"/>
    <property type="molecule type" value="Genomic_DNA"/>
</dbReference>
<reference evidence="1" key="1">
    <citation type="submission" date="2020-01" db="EMBL/GenBank/DDBJ databases">
        <authorList>
            <person name="Meier V. D."/>
            <person name="Meier V D."/>
        </authorList>
    </citation>
    <scope>NUCLEOTIDE SEQUENCE</scope>
    <source>
        <strain evidence="1">HLG_WM_MAG_01</strain>
    </source>
</reference>
<sequence>MRYINLMIIPCAFLFIDEAQTQVQQAQELECEVNYIARKAEKDRRWFGTVKEA</sequence>
<protein>
    <submittedName>
        <fullName evidence="1">Uncharacterized protein</fullName>
    </submittedName>
</protein>
<organism evidence="1">
    <name type="scientific">uncultured Sulfurovum sp</name>
    <dbReference type="NCBI Taxonomy" id="269237"/>
    <lineage>
        <taxon>Bacteria</taxon>
        <taxon>Pseudomonadati</taxon>
        <taxon>Campylobacterota</taxon>
        <taxon>Epsilonproteobacteria</taxon>
        <taxon>Campylobacterales</taxon>
        <taxon>Sulfurovaceae</taxon>
        <taxon>Sulfurovum</taxon>
        <taxon>environmental samples</taxon>
    </lineage>
</organism>
<gene>
    <name evidence="1" type="ORF">HELGO_WM97974</name>
</gene>
<feature type="non-terminal residue" evidence="1">
    <location>
        <position position="53"/>
    </location>
</feature>
<accession>A0A6S6TEW4</accession>
<name>A0A6S6TEW4_9BACT</name>